<dbReference type="GO" id="GO:0005509">
    <property type="term" value="F:calcium ion binding"/>
    <property type="evidence" value="ECO:0007669"/>
    <property type="project" value="InterPro"/>
</dbReference>
<dbReference type="AlphaFoldDB" id="A0A0W4ZKD2"/>
<keyword evidence="2" id="KW-0106">Calcium</keyword>
<sequence>MPIICFSAEENDRNWMDYHMKNEHKIESYDLEMFFYLHDINFDGYWNAKDFRYIYGLDNEDLTEKQKIYLEEEVLSYVDKDGDGIVTLEEFKKFINEGNKLPGLDMGYDGHHEDFETEFNIHHIEVHHTSSNENLRHYEDIEHFKKHNEILYKQKKMMKKKLGNYYV</sequence>
<evidence type="ECO:0000256" key="1">
    <source>
        <dbReference type="ARBA" id="ARBA00022729"/>
    </source>
</evidence>
<dbReference type="PANTHER" id="PTHR19237:SF20">
    <property type="entry name" value="NUCLEOBINDIN 1"/>
    <property type="match status" value="1"/>
</dbReference>
<comment type="caution">
    <text evidence="4">The sequence shown here is derived from an EMBL/GenBank/DDBJ whole genome shotgun (WGS) entry which is preliminary data.</text>
</comment>
<evidence type="ECO:0000313" key="4">
    <source>
        <dbReference type="EMBL" id="KTW28837.1"/>
    </source>
</evidence>
<dbReference type="InterPro" id="IPR002048">
    <property type="entry name" value="EF_hand_dom"/>
</dbReference>
<dbReference type="GO" id="GO:0005793">
    <property type="term" value="C:endoplasmic reticulum-Golgi intermediate compartment"/>
    <property type="evidence" value="ECO:0007669"/>
    <property type="project" value="TreeGrafter"/>
</dbReference>
<dbReference type="SUPFAM" id="SSF47473">
    <property type="entry name" value="EF-hand"/>
    <property type="match status" value="1"/>
</dbReference>
<dbReference type="Gene3D" id="1.10.238.10">
    <property type="entry name" value="EF-hand"/>
    <property type="match status" value="1"/>
</dbReference>
<dbReference type="InterPro" id="IPR018247">
    <property type="entry name" value="EF_Hand_1_Ca_BS"/>
</dbReference>
<dbReference type="Proteomes" id="UP000054454">
    <property type="component" value="Unassembled WGS sequence"/>
</dbReference>
<dbReference type="GeneID" id="28936251"/>
<dbReference type="PROSITE" id="PS50222">
    <property type="entry name" value="EF_HAND_2"/>
    <property type="match status" value="1"/>
</dbReference>
<accession>A0A0W4ZKD2</accession>
<dbReference type="OrthoDB" id="289247at2759"/>
<organism evidence="4 5">
    <name type="scientific">Pneumocystis carinii (strain B80)</name>
    <name type="common">Rat pneumocystis pneumonia agent</name>
    <name type="synonym">Pneumocystis carinii f. sp. carinii</name>
    <dbReference type="NCBI Taxonomy" id="1408658"/>
    <lineage>
        <taxon>Eukaryota</taxon>
        <taxon>Fungi</taxon>
        <taxon>Dikarya</taxon>
        <taxon>Ascomycota</taxon>
        <taxon>Taphrinomycotina</taxon>
        <taxon>Pneumocystomycetes</taxon>
        <taxon>Pneumocystaceae</taxon>
        <taxon>Pneumocystis</taxon>
    </lineage>
</organism>
<evidence type="ECO:0000259" key="3">
    <source>
        <dbReference type="PROSITE" id="PS50222"/>
    </source>
</evidence>
<name>A0A0W4ZKD2_PNEC8</name>
<dbReference type="InterPro" id="IPR040250">
    <property type="entry name" value="Nucleobindin"/>
</dbReference>
<dbReference type="EMBL" id="LFVZ01000006">
    <property type="protein sequence ID" value="KTW28837.1"/>
    <property type="molecule type" value="Genomic_DNA"/>
</dbReference>
<feature type="domain" description="EF-hand" evidence="3">
    <location>
        <begin position="72"/>
        <end position="101"/>
    </location>
</feature>
<evidence type="ECO:0000256" key="2">
    <source>
        <dbReference type="ARBA" id="ARBA00022837"/>
    </source>
</evidence>
<dbReference type="PANTHER" id="PTHR19237">
    <property type="entry name" value="NUCLEOBINDIN"/>
    <property type="match status" value="1"/>
</dbReference>
<keyword evidence="5" id="KW-1185">Reference proteome</keyword>
<keyword evidence="1" id="KW-0732">Signal</keyword>
<dbReference type="VEuPathDB" id="FungiDB:T552_01466"/>
<dbReference type="PROSITE" id="PS00018">
    <property type="entry name" value="EF_HAND_1"/>
    <property type="match status" value="1"/>
</dbReference>
<dbReference type="RefSeq" id="XP_018226204.1">
    <property type="nucleotide sequence ID" value="XM_018370048.1"/>
</dbReference>
<reference evidence="5" key="1">
    <citation type="journal article" date="2016" name="Nat. Commun.">
        <title>Genome analysis of three Pneumocystis species reveals adaptation mechanisms to life exclusively in mammalian hosts.</title>
        <authorList>
            <person name="Ma L."/>
            <person name="Chen Z."/>
            <person name="Huang D.W."/>
            <person name="Kutty G."/>
            <person name="Ishihara M."/>
            <person name="Wang H."/>
            <person name="Abouelleil A."/>
            <person name="Bishop L."/>
            <person name="Davey E."/>
            <person name="Deng R."/>
            <person name="Deng X."/>
            <person name="Fan L."/>
            <person name="Fantoni G."/>
            <person name="Fitzgerald M."/>
            <person name="Gogineni E."/>
            <person name="Goldberg J.M."/>
            <person name="Handley G."/>
            <person name="Hu X."/>
            <person name="Huber C."/>
            <person name="Jiao X."/>
            <person name="Jones K."/>
            <person name="Levin J.Z."/>
            <person name="Liu Y."/>
            <person name="Macdonald P."/>
            <person name="Melnikov A."/>
            <person name="Raley C."/>
            <person name="Sassi M."/>
            <person name="Sherman B.T."/>
            <person name="Song X."/>
            <person name="Sykes S."/>
            <person name="Tran B."/>
            <person name="Walsh L."/>
            <person name="Xia Y."/>
            <person name="Yang J."/>
            <person name="Young S."/>
            <person name="Zeng Q."/>
            <person name="Zheng X."/>
            <person name="Stephens R."/>
            <person name="Nusbaum C."/>
            <person name="Birren B.W."/>
            <person name="Azadi P."/>
            <person name="Lempicki R.A."/>
            <person name="Cuomo C.A."/>
            <person name="Kovacs J.A."/>
        </authorList>
    </citation>
    <scope>NUCLEOTIDE SEQUENCE [LARGE SCALE GENOMIC DNA]</scope>
    <source>
        <strain evidence="5">B80</strain>
    </source>
</reference>
<evidence type="ECO:0000313" key="5">
    <source>
        <dbReference type="Proteomes" id="UP000054454"/>
    </source>
</evidence>
<protein>
    <recommendedName>
        <fullName evidence="3">EF-hand domain-containing protein</fullName>
    </recommendedName>
</protein>
<gene>
    <name evidence="4" type="ORF">T552_01466</name>
</gene>
<proteinExistence type="predicted"/>
<dbReference type="InterPro" id="IPR011992">
    <property type="entry name" value="EF-hand-dom_pair"/>
</dbReference>